<sequence length="546" mass="62066">MSDKAFFKTSTRSLNLNVTSLTPTQLAKLFKISIDDIMLQDNDGNVIMIEKNAFDPHLIANKTYTVMDNTKDDQQVSAMASMNLMPSAEQKMEIVEKITNDQVVKTLNDPAKDLSKLIPACACIEYLLVTVATSPDCSLVSSAVEEFHHLKNPNSMKVSVQQVAEDTIRLIQKNKIDLDFINLKTVFVSDQFKYILPAIWSKNGGIIDRTSRLMQDATTVCVKKSQDCADRCEHVINVIGELVKGLLGAKSDVESNDEKLRQTLAQLDEQVKLVQKKHDRKKDELKEQQDRFDEAWKEHQKQQKQAGSMAKSFKAAWVDIFSFGKAKARQGIDTAYNNATGNKKEEKDMLMQFREEFSKVEDQLIELKIDQEINKEKKHGLEGIIKSINEVIQRMKDLVDTAHNMQAYFQTINNLIAVTFQCNAQMFIEYAKQDNLVELEIKQMMEAVVKVYAISSIITNFAKIYSIAASSPNVQLRLTRGTSYLGLTHNEAKNKQNELDLENIEDETTELKYLIENELQNHAEETNRRISRFIDNCIQTANSIGN</sequence>
<dbReference type="WBParaSite" id="PS1159_v2.g9169.t1">
    <property type="protein sequence ID" value="PS1159_v2.g9169.t1"/>
    <property type="gene ID" value="PS1159_v2.g9169"/>
</dbReference>
<evidence type="ECO:0000313" key="2">
    <source>
        <dbReference type="WBParaSite" id="PS1159_v2.g9169.t1"/>
    </source>
</evidence>
<dbReference type="Proteomes" id="UP000887580">
    <property type="component" value="Unplaced"/>
</dbReference>
<evidence type="ECO:0000313" key="1">
    <source>
        <dbReference type="Proteomes" id="UP000887580"/>
    </source>
</evidence>
<protein>
    <submittedName>
        <fullName evidence="2">Uncharacterized protein</fullName>
    </submittedName>
</protein>
<name>A0AC35GVB7_9BILA</name>
<organism evidence="1 2">
    <name type="scientific">Panagrolaimus sp. PS1159</name>
    <dbReference type="NCBI Taxonomy" id="55785"/>
    <lineage>
        <taxon>Eukaryota</taxon>
        <taxon>Metazoa</taxon>
        <taxon>Ecdysozoa</taxon>
        <taxon>Nematoda</taxon>
        <taxon>Chromadorea</taxon>
        <taxon>Rhabditida</taxon>
        <taxon>Tylenchina</taxon>
        <taxon>Panagrolaimomorpha</taxon>
        <taxon>Panagrolaimoidea</taxon>
        <taxon>Panagrolaimidae</taxon>
        <taxon>Panagrolaimus</taxon>
    </lineage>
</organism>
<accession>A0AC35GVB7</accession>
<reference evidence="2" key="1">
    <citation type="submission" date="2022-11" db="UniProtKB">
        <authorList>
            <consortium name="WormBaseParasite"/>
        </authorList>
    </citation>
    <scope>IDENTIFICATION</scope>
</reference>
<proteinExistence type="predicted"/>